<dbReference type="HOGENOM" id="CLU_009487_1_0_1"/>
<reference evidence="2 3" key="1">
    <citation type="submission" date="2014-04" db="EMBL/GenBank/DDBJ databases">
        <authorList>
            <consortium name="DOE Joint Genome Institute"/>
            <person name="Kuo A."/>
            <person name="Kohler A."/>
            <person name="Nagy L.G."/>
            <person name="Floudas D."/>
            <person name="Copeland A."/>
            <person name="Barry K.W."/>
            <person name="Cichocki N."/>
            <person name="Veneault-Fourrey C."/>
            <person name="LaButti K."/>
            <person name="Lindquist E.A."/>
            <person name="Lipzen A."/>
            <person name="Lundell T."/>
            <person name="Morin E."/>
            <person name="Murat C."/>
            <person name="Sun H."/>
            <person name="Tunlid A."/>
            <person name="Henrissat B."/>
            <person name="Grigoriev I.V."/>
            <person name="Hibbett D.S."/>
            <person name="Martin F."/>
            <person name="Nordberg H.P."/>
            <person name="Cantor M.N."/>
            <person name="Hua S.X."/>
        </authorList>
    </citation>
    <scope>NUCLEOTIDE SEQUENCE [LARGE SCALE GENOMIC DNA]</scope>
    <source>
        <strain evidence="2 3">Foug A</strain>
    </source>
</reference>
<organism evidence="2 3">
    <name type="scientific">Scleroderma citrinum Foug A</name>
    <dbReference type="NCBI Taxonomy" id="1036808"/>
    <lineage>
        <taxon>Eukaryota</taxon>
        <taxon>Fungi</taxon>
        <taxon>Dikarya</taxon>
        <taxon>Basidiomycota</taxon>
        <taxon>Agaricomycotina</taxon>
        <taxon>Agaricomycetes</taxon>
        <taxon>Agaricomycetidae</taxon>
        <taxon>Boletales</taxon>
        <taxon>Sclerodermatineae</taxon>
        <taxon>Sclerodermataceae</taxon>
        <taxon>Scleroderma</taxon>
    </lineage>
</organism>
<name>A0A0C3ECT1_9AGAM</name>
<feature type="domain" description="DUF6589" evidence="1">
    <location>
        <begin position="2"/>
        <end position="255"/>
    </location>
</feature>
<evidence type="ECO:0000313" key="3">
    <source>
        <dbReference type="Proteomes" id="UP000053989"/>
    </source>
</evidence>
<sequence length="255" mass="29169">MDSPDISEHVILIHGDLGTGERLQAAQLHCSIESSPWNCFQHVVFIPGLFHLKMVCADALWRCFIYPPTAREDETSLMCDIAQIRPKETGIYSSKPGFHRMHQLIGHAGICRHLDCWRVHIANKKGFDNLNTFAASNPTFDDLKAMAEEMVHDYVSTHRLQKTCRKAEKDHDLQFENAQLLNKYFLLYEELSHAMNGRDIGQVKTSIVSWIPILKAIGKHKYATHMANFLFRVHFIYPAGLKCAIRYHILVNPTG</sequence>
<dbReference type="OrthoDB" id="4743193at2759"/>
<dbReference type="Pfam" id="PF20231">
    <property type="entry name" value="DUF6589"/>
    <property type="match status" value="1"/>
</dbReference>
<dbReference type="Proteomes" id="UP000053989">
    <property type="component" value="Unassembled WGS sequence"/>
</dbReference>
<dbReference type="STRING" id="1036808.A0A0C3ECT1"/>
<proteinExistence type="predicted"/>
<dbReference type="InParanoid" id="A0A0C3ECT1"/>
<evidence type="ECO:0000313" key="2">
    <source>
        <dbReference type="EMBL" id="KIM70515.1"/>
    </source>
</evidence>
<evidence type="ECO:0000259" key="1">
    <source>
        <dbReference type="Pfam" id="PF20231"/>
    </source>
</evidence>
<accession>A0A0C3ECT1</accession>
<dbReference type="EMBL" id="KN822004">
    <property type="protein sequence ID" value="KIM70515.1"/>
    <property type="molecule type" value="Genomic_DNA"/>
</dbReference>
<protein>
    <recommendedName>
        <fullName evidence="1">DUF6589 domain-containing protein</fullName>
    </recommendedName>
</protein>
<gene>
    <name evidence="2" type="ORF">SCLCIDRAFT_100828</name>
</gene>
<dbReference type="InterPro" id="IPR046496">
    <property type="entry name" value="DUF6589"/>
</dbReference>
<dbReference type="AlphaFoldDB" id="A0A0C3ECT1"/>
<keyword evidence="3" id="KW-1185">Reference proteome</keyword>
<reference evidence="3" key="2">
    <citation type="submission" date="2015-01" db="EMBL/GenBank/DDBJ databases">
        <title>Evolutionary Origins and Diversification of the Mycorrhizal Mutualists.</title>
        <authorList>
            <consortium name="DOE Joint Genome Institute"/>
            <consortium name="Mycorrhizal Genomics Consortium"/>
            <person name="Kohler A."/>
            <person name="Kuo A."/>
            <person name="Nagy L.G."/>
            <person name="Floudas D."/>
            <person name="Copeland A."/>
            <person name="Barry K.W."/>
            <person name="Cichocki N."/>
            <person name="Veneault-Fourrey C."/>
            <person name="LaButti K."/>
            <person name="Lindquist E.A."/>
            <person name="Lipzen A."/>
            <person name="Lundell T."/>
            <person name="Morin E."/>
            <person name="Murat C."/>
            <person name="Riley R."/>
            <person name="Ohm R."/>
            <person name="Sun H."/>
            <person name="Tunlid A."/>
            <person name="Henrissat B."/>
            <person name="Grigoriev I.V."/>
            <person name="Hibbett D.S."/>
            <person name="Martin F."/>
        </authorList>
    </citation>
    <scope>NUCLEOTIDE SEQUENCE [LARGE SCALE GENOMIC DNA]</scope>
    <source>
        <strain evidence="3">Foug A</strain>
    </source>
</reference>